<dbReference type="Proteomes" id="UP000267096">
    <property type="component" value="Unassembled WGS sequence"/>
</dbReference>
<accession>A0A3P6NFK8</accession>
<gene>
    <name evidence="1" type="ORF">ASIM_LOCUS3334</name>
</gene>
<evidence type="ECO:0000313" key="1">
    <source>
        <dbReference type="EMBL" id="VDK21559.1"/>
    </source>
</evidence>
<evidence type="ECO:0000313" key="2">
    <source>
        <dbReference type="Proteomes" id="UP000267096"/>
    </source>
</evidence>
<reference evidence="1 2" key="1">
    <citation type="submission" date="2018-11" db="EMBL/GenBank/DDBJ databases">
        <authorList>
            <consortium name="Pathogen Informatics"/>
        </authorList>
    </citation>
    <scope>NUCLEOTIDE SEQUENCE [LARGE SCALE GENOMIC DNA]</scope>
</reference>
<dbReference type="AlphaFoldDB" id="A0A3P6NFK8"/>
<keyword evidence="2" id="KW-1185">Reference proteome</keyword>
<protein>
    <submittedName>
        <fullName evidence="1">Uncharacterized protein</fullName>
    </submittedName>
</protein>
<organism evidence="1 2">
    <name type="scientific">Anisakis simplex</name>
    <name type="common">Herring worm</name>
    <dbReference type="NCBI Taxonomy" id="6269"/>
    <lineage>
        <taxon>Eukaryota</taxon>
        <taxon>Metazoa</taxon>
        <taxon>Ecdysozoa</taxon>
        <taxon>Nematoda</taxon>
        <taxon>Chromadorea</taxon>
        <taxon>Rhabditida</taxon>
        <taxon>Spirurina</taxon>
        <taxon>Ascaridomorpha</taxon>
        <taxon>Ascaridoidea</taxon>
        <taxon>Anisakidae</taxon>
        <taxon>Anisakis</taxon>
        <taxon>Anisakis simplex complex</taxon>
    </lineage>
</organism>
<dbReference type="OrthoDB" id="5826202at2759"/>
<proteinExistence type="predicted"/>
<dbReference type="EMBL" id="UYRR01005087">
    <property type="protein sequence ID" value="VDK21559.1"/>
    <property type="molecule type" value="Genomic_DNA"/>
</dbReference>
<name>A0A3P6NFK8_ANISI</name>
<sequence length="144" mass="15995">MNIDDTTPQYISKPDSSILSIPLITTTTAIPSDQSDQAIGNGKISEKNSGIVENLNNKKKIFTGYGEKFDRFVVDESEPLGNPFVEKFTRKGLDWSNGNLKLVNVQGSKLFGSDLAFRDRSVDIPLRSWFDVLNSMFVTNVNTS</sequence>